<name>A0A7K0FYC6_9SPHI</name>
<feature type="domain" description="Methylamine utilisation protein MauE" evidence="6">
    <location>
        <begin position="9"/>
        <end position="135"/>
    </location>
</feature>
<accession>A0A7K0FYC6</accession>
<feature type="transmembrane region" description="Helical" evidence="5">
    <location>
        <begin position="45"/>
        <end position="70"/>
    </location>
</feature>
<proteinExistence type="predicted"/>
<dbReference type="Pfam" id="PF07291">
    <property type="entry name" value="MauE"/>
    <property type="match status" value="1"/>
</dbReference>
<feature type="transmembrane region" description="Helical" evidence="5">
    <location>
        <begin position="7"/>
        <end position="25"/>
    </location>
</feature>
<feature type="transmembrane region" description="Helical" evidence="5">
    <location>
        <begin position="120"/>
        <end position="136"/>
    </location>
</feature>
<dbReference type="OrthoDB" id="673785at2"/>
<evidence type="ECO:0000256" key="3">
    <source>
        <dbReference type="ARBA" id="ARBA00022989"/>
    </source>
</evidence>
<dbReference type="Proteomes" id="UP000487757">
    <property type="component" value="Unassembled WGS sequence"/>
</dbReference>
<evidence type="ECO:0000256" key="4">
    <source>
        <dbReference type="ARBA" id="ARBA00023136"/>
    </source>
</evidence>
<dbReference type="GO" id="GO:0016020">
    <property type="term" value="C:membrane"/>
    <property type="evidence" value="ECO:0007669"/>
    <property type="project" value="UniProtKB-SubCell"/>
</dbReference>
<feature type="transmembrane region" description="Helical" evidence="5">
    <location>
        <begin position="77"/>
        <end position="100"/>
    </location>
</feature>
<gene>
    <name evidence="7" type="ORF">GJU39_06410</name>
</gene>
<dbReference type="EMBL" id="WKKH01000007">
    <property type="protein sequence ID" value="MRX75716.1"/>
    <property type="molecule type" value="Genomic_DNA"/>
</dbReference>
<reference evidence="7 8" key="1">
    <citation type="submission" date="2019-11" db="EMBL/GenBank/DDBJ databases">
        <title>Pedobacter petrophilus genome.</title>
        <authorList>
            <person name="Feldbauer M.J."/>
            <person name="Newman J.D."/>
        </authorList>
    </citation>
    <scope>NUCLEOTIDE SEQUENCE [LARGE SCALE GENOMIC DNA]</scope>
    <source>
        <strain evidence="7 8">LMG 29686</strain>
    </source>
</reference>
<organism evidence="7 8">
    <name type="scientific">Pedobacter petrophilus</name>
    <dbReference type="NCBI Taxonomy" id="1908241"/>
    <lineage>
        <taxon>Bacteria</taxon>
        <taxon>Pseudomonadati</taxon>
        <taxon>Bacteroidota</taxon>
        <taxon>Sphingobacteriia</taxon>
        <taxon>Sphingobacteriales</taxon>
        <taxon>Sphingobacteriaceae</taxon>
        <taxon>Pedobacter</taxon>
    </lineage>
</organism>
<evidence type="ECO:0000256" key="5">
    <source>
        <dbReference type="SAM" id="Phobius"/>
    </source>
</evidence>
<evidence type="ECO:0000256" key="1">
    <source>
        <dbReference type="ARBA" id="ARBA00004141"/>
    </source>
</evidence>
<evidence type="ECO:0000256" key="2">
    <source>
        <dbReference type="ARBA" id="ARBA00022692"/>
    </source>
</evidence>
<comment type="subcellular location">
    <subcellularLocation>
        <location evidence="1">Membrane</location>
        <topology evidence="1">Multi-pass membrane protein</topology>
    </subcellularLocation>
</comment>
<keyword evidence="4 5" id="KW-0472">Membrane</keyword>
<dbReference type="GO" id="GO:0030416">
    <property type="term" value="P:methylamine metabolic process"/>
    <property type="evidence" value="ECO:0007669"/>
    <property type="project" value="InterPro"/>
</dbReference>
<protein>
    <recommendedName>
        <fullName evidence="6">Methylamine utilisation protein MauE domain-containing protein</fullName>
    </recommendedName>
</protein>
<dbReference type="AlphaFoldDB" id="A0A7K0FYC6"/>
<keyword evidence="3 5" id="KW-1133">Transmembrane helix</keyword>
<evidence type="ECO:0000313" key="8">
    <source>
        <dbReference type="Proteomes" id="UP000487757"/>
    </source>
</evidence>
<dbReference type="RefSeq" id="WP_154279871.1">
    <property type="nucleotide sequence ID" value="NZ_JBHUJQ010000001.1"/>
</dbReference>
<dbReference type="InterPro" id="IPR009908">
    <property type="entry name" value="Methylamine_util_MauE"/>
</dbReference>
<keyword evidence="2 5" id="KW-0812">Transmembrane</keyword>
<keyword evidence="8" id="KW-1185">Reference proteome</keyword>
<comment type="caution">
    <text evidence="7">The sequence shown here is derived from an EMBL/GenBank/DDBJ whole genome shotgun (WGS) entry which is preliminary data.</text>
</comment>
<evidence type="ECO:0000259" key="6">
    <source>
        <dbReference type="Pfam" id="PF07291"/>
    </source>
</evidence>
<evidence type="ECO:0000313" key="7">
    <source>
        <dbReference type="EMBL" id="MRX75716.1"/>
    </source>
</evidence>
<sequence>MSGTRYSYYASQVISGAFILLWTYTAGSKLANFGAYTMEMHRQVFSAEISVVLMYILPIVELLAVILLLFPKTNKIGLILSLLLISTFTGYVLLIIIGYFPNVPCSCGGVIRALGWKGHLLFNLVFLMLAISSLFIKPKREASDKEV</sequence>